<sequence>VHVTFQWSRALIKTIKFSRSRSGAPSASPASPGGLGVLAGVADTPPISRP</sequence>
<evidence type="ECO:0000313" key="3">
    <source>
        <dbReference type="Proteomes" id="UP000486351"/>
    </source>
</evidence>
<dbReference type="EMBL" id="QXFY01003502">
    <property type="protein sequence ID" value="KAE9284559.1"/>
    <property type="molecule type" value="Genomic_DNA"/>
</dbReference>
<organism evidence="2 3">
    <name type="scientific">Phytophthora fragariae</name>
    <dbReference type="NCBI Taxonomy" id="53985"/>
    <lineage>
        <taxon>Eukaryota</taxon>
        <taxon>Sar</taxon>
        <taxon>Stramenopiles</taxon>
        <taxon>Oomycota</taxon>
        <taxon>Peronosporomycetes</taxon>
        <taxon>Peronosporales</taxon>
        <taxon>Peronosporaceae</taxon>
        <taxon>Phytophthora</taxon>
    </lineage>
</organism>
<reference evidence="2 3" key="1">
    <citation type="submission" date="2018-09" db="EMBL/GenBank/DDBJ databases">
        <title>Genomic investigation of the strawberry pathogen Phytophthora fragariae indicates pathogenicity is determined by transcriptional variation in three key races.</title>
        <authorList>
            <person name="Adams T.M."/>
            <person name="Armitage A.D."/>
            <person name="Sobczyk M.K."/>
            <person name="Bates H.J."/>
            <person name="Dunwell J.M."/>
            <person name="Nellist C.F."/>
            <person name="Harrison R.J."/>
        </authorList>
    </citation>
    <scope>NUCLEOTIDE SEQUENCE [LARGE SCALE GENOMIC DNA]</scope>
    <source>
        <strain evidence="2 3">NOV-77</strain>
    </source>
</reference>
<feature type="compositionally biased region" description="Low complexity" evidence="1">
    <location>
        <begin position="20"/>
        <end position="32"/>
    </location>
</feature>
<evidence type="ECO:0000256" key="1">
    <source>
        <dbReference type="SAM" id="MobiDB-lite"/>
    </source>
</evidence>
<proteinExistence type="predicted"/>
<evidence type="ECO:0000313" key="2">
    <source>
        <dbReference type="EMBL" id="KAE9284559.1"/>
    </source>
</evidence>
<protein>
    <submittedName>
        <fullName evidence="2">Uncharacterized protein</fullName>
    </submittedName>
</protein>
<gene>
    <name evidence="2" type="ORF">PF008_g27126</name>
</gene>
<feature type="region of interest" description="Disordered" evidence="1">
    <location>
        <begin position="19"/>
        <end position="50"/>
    </location>
</feature>
<accession>A0A6G0QF35</accession>
<dbReference type="AlphaFoldDB" id="A0A6G0QF35"/>
<dbReference type="Proteomes" id="UP000486351">
    <property type="component" value="Unassembled WGS sequence"/>
</dbReference>
<comment type="caution">
    <text evidence="2">The sequence shown here is derived from an EMBL/GenBank/DDBJ whole genome shotgun (WGS) entry which is preliminary data.</text>
</comment>
<name>A0A6G0QF35_9STRA</name>
<feature type="non-terminal residue" evidence="2">
    <location>
        <position position="1"/>
    </location>
</feature>